<keyword evidence="3" id="KW-1185">Reference proteome</keyword>
<comment type="caution">
    <text evidence="2">The sequence shown here is derived from an EMBL/GenBank/DDBJ whole genome shotgun (WGS) entry which is preliminary data.</text>
</comment>
<evidence type="ECO:0000256" key="1">
    <source>
        <dbReference type="SAM" id="Phobius"/>
    </source>
</evidence>
<evidence type="ECO:0000313" key="3">
    <source>
        <dbReference type="Proteomes" id="UP000614200"/>
    </source>
</evidence>
<protein>
    <submittedName>
        <fullName evidence="2">Uncharacterized protein</fullName>
    </submittedName>
</protein>
<gene>
    <name evidence="2" type="ORF">ISU02_00910</name>
</gene>
<sequence>MLSLYLLGVVMIFKGVEIRLHLYLPDKDQFLEKYRHDFIIYDANAFLKFLSLIYLASGTMFIFALTYNSVVPNFSTMLISYGLCIYFIQLILSNLGKKYYKKRFS</sequence>
<feature type="transmembrane region" description="Helical" evidence="1">
    <location>
        <begin position="78"/>
        <end position="96"/>
    </location>
</feature>
<dbReference type="EMBL" id="JADKNH010000001">
    <property type="protein sequence ID" value="MBF4691653.1"/>
    <property type="molecule type" value="Genomic_DNA"/>
</dbReference>
<accession>A0ABR9ZNF0</accession>
<keyword evidence="1" id="KW-0472">Membrane</keyword>
<name>A0ABR9ZNF0_9FIRM</name>
<dbReference type="RefSeq" id="WP_194699900.1">
    <property type="nucleotide sequence ID" value="NZ_JADKNH010000001.1"/>
</dbReference>
<proteinExistence type="predicted"/>
<feature type="transmembrane region" description="Helical" evidence="1">
    <location>
        <begin position="45"/>
        <end position="66"/>
    </location>
</feature>
<dbReference type="Proteomes" id="UP000614200">
    <property type="component" value="Unassembled WGS sequence"/>
</dbReference>
<keyword evidence="1" id="KW-0812">Transmembrane</keyword>
<evidence type="ECO:0000313" key="2">
    <source>
        <dbReference type="EMBL" id="MBF4691653.1"/>
    </source>
</evidence>
<reference evidence="2 3" key="1">
    <citation type="submission" date="2020-11" db="EMBL/GenBank/DDBJ databases">
        <title>Fusibacter basophilias sp. nov.</title>
        <authorList>
            <person name="Qiu D."/>
        </authorList>
    </citation>
    <scope>NUCLEOTIDE SEQUENCE [LARGE SCALE GENOMIC DNA]</scope>
    <source>
        <strain evidence="2 3">Q10-2</strain>
    </source>
</reference>
<keyword evidence="1" id="KW-1133">Transmembrane helix</keyword>
<feature type="transmembrane region" description="Helical" evidence="1">
    <location>
        <begin position="6"/>
        <end position="24"/>
    </location>
</feature>
<organism evidence="2 3">
    <name type="scientific">Fusibacter ferrireducens</name>
    <dbReference type="NCBI Taxonomy" id="2785058"/>
    <lineage>
        <taxon>Bacteria</taxon>
        <taxon>Bacillati</taxon>
        <taxon>Bacillota</taxon>
        <taxon>Clostridia</taxon>
        <taxon>Eubacteriales</taxon>
        <taxon>Eubacteriales Family XII. Incertae Sedis</taxon>
        <taxon>Fusibacter</taxon>
    </lineage>
</organism>